<accession>A0A6L5BEQ6</accession>
<protein>
    <submittedName>
        <fullName evidence="2">Uncharacterized protein</fullName>
    </submittedName>
</protein>
<evidence type="ECO:0000313" key="2">
    <source>
        <dbReference type="EMBL" id="KAF1002594.1"/>
    </source>
</evidence>
<evidence type="ECO:0000313" key="3">
    <source>
        <dbReference type="Proteomes" id="UP000593563"/>
    </source>
</evidence>
<evidence type="ECO:0000256" key="1">
    <source>
        <dbReference type="SAM" id="Phobius"/>
    </source>
</evidence>
<dbReference type="EMBL" id="WRXP01000813">
    <property type="protein sequence ID" value="KAF1002594.1"/>
    <property type="molecule type" value="Genomic_DNA"/>
</dbReference>
<keyword evidence="1" id="KW-1133">Transmembrane helix</keyword>
<dbReference type="AlphaFoldDB" id="A0A6L5BEQ6"/>
<keyword evidence="1" id="KW-0812">Transmembrane</keyword>
<feature type="transmembrane region" description="Helical" evidence="1">
    <location>
        <begin position="225"/>
        <end position="244"/>
    </location>
</feature>
<sequence length="334" mass="37809">MTATARIERKEPAKSAITREYIVIKIEGSRKALLSEEIIYSARAKFQCRSVVIAEKRGKKEDQNSFDYLIGLHTKDASKNTYKKRSMGMFSEISNFTLLDSSSKKGIGGWARALCSDEFDIISCSGELDNKKLEHIAMQSKRKKRRFITSVASIKKKDEGCKKPLVFLPPSGRDEGFLFLLIKGIKILFFLLIKGLKSFLFVLIKGLKSCLFLLIKSIIKGLFMIPTYHIIKLTFSFLLFIYFFHYKGGAQITPEMIQQQTLGDIFDWLTDWRNPGLPEKFTRVEKPILSIITDSLAGFVSAVNYLGAFVGKAKLLVTETRGFIAWVSSFRSGS</sequence>
<proteinExistence type="predicted"/>
<keyword evidence="3" id="KW-1185">Reference proteome</keyword>
<gene>
    <name evidence="2" type="ORF">AG4045_005164</name>
</gene>
<keyword evidence="1" id="KW-0472">Membrane</keyword>
<name>A0A6L5BEQ6_APIGR</name>
<reference evidence="2" key="1">
    <citation type="submission" date="2020-01" db="EMBL/GenBank/DDBJ databases">
        <title>The Celery Genome Sequence Reveals Sequential Paleo-tetraploidization, Resistance Gene Elimination, Karyotype Evolution, and Functional Innovation in Apiales.</title>
        <authorList>
            <person name="Song X."/>
        </authorList>
    </citation>
    <scope>NUCLEOTIDE SEQUENCE</scope>
    <source>
        <tissue evidence="2">Leaf</tissue>
    </source>
</reference>
<dbReference type="Proteomes" id="UP000593563">
    <property type="component" value="Unassembled WGS sequence"/>
</dbReference>
<organism evidence="2 3">
    <name type="scientific">Apium graveolens</name>
    <name type="common">Celery</name>
    <dbReference type="NCBI Taxonomy" id="4045"/>
    <lineage>
        <taxon>Eukaryota</taxon>
        <taxon>Viridiplantae</taxon>
        <taxon>Streptophyta</taxon>
        <taxon>Embryophyta</taxon>
        <taxon>Tracheophyta</taxon>
        <taxon>Spermatophyta</taxon>
        <taxon>Magnoliopsida</taxon>
        <taxon>eudicotyledons</taxon>
        <taxon>Gunneridae</taxon>
        <taxon>Pentapetalae</taxon>
        <taxon>asterids</taxon>
        <taxon>campanulids</taxon>
        <taxon>Apiales</taxon>
        <taxon>Apiaceae</taxon>
        <taxon>Apioideae</taxon>
        <taxon>apioid superclade</taxon>
        <taxon>Apieae</taxon>
        <taxon>Apium</taxon>
    </lineage>
</organism>
<comment type="caution">
    <text evidence="2">The sequence shown here is derived from an EMBL/GenBank/DDBJ whole genome shotgun (WGS) entry which is preliminary data.</text>
</comment>